<evidence type="ECO:0000313" key="3">
    <source>
        <dbReference type="EMBL" id="ARQ70848.1"/>
    </source>
</evidence>
<dbReference type="GO" id="GO:0016407">
    <property type="term" value="F:acetyltransferase activity"/>
    <property type="evidence" value="ECO:0007669"/>
    <property type="project" value="InterPro"/>
</dbReference>
<dbReference type="EMBL" id="CP021121">
    <property type="protein sequence ID" value="ARQ70848.1"/>
    <property type="molecule type" value="Genomic_DNA"/>
</dbReference>
<gene>
    <name evidence="3" type="ORF">CAG99_20165</name>
</gene>
<dbReference type="Pfam" id="PF00797">
    <property type="entry name" value="Acetyltransf_2"/>
    <property type="match status" value="1"/>
</dbReference>
<keyword evidence="3" id="KW-0808">Transferase</keyword>
<dbReference type="PRINTS" id="PR01543">
    <property type="entry name" value="ANATRNSFRASE"/>
</dbReference>
<dbReference type="SUPFAM" id="SSF54001">
    <property type="entry name" value="Cysteine proteinases"/>
    <property type="match status" value="1"/>
</dbReference>
<dbReference type="PANTHER" id="PTHR11786:SF0">
    <property type="entry name" value="ARYLAMINE N-ACETYLTRANSFERASE 4-RELATED"/>
    <property type="match status" value="1"/>
</dbReference>
<dbReference type="InterPro" id="IPR001447">
    <property type="entry name" value="Arylamine_N-AcTrfase"/>
</dbReference>
<dbReference type="Proteomes" id="UP000194218">
    <property type="component" value="Chromosome"/>
</dbReference>
<name>A0A1W7D1A1_9ACTN</name>
<protein>
    <submittedName>
        <fullName evidence="3">Acetyltransferase</fullName>
    </submittedName>
</protein>
<accession>A0A1W7D1A1</accession>
<dbReference type="Gene3D" id="3.30.2140.10">
    <property type="entry name" value="Arylamine N-acetyltransferase"/>
    <property type="match status" value="1"/>
</dbReference>
<dbReference type="RefSeq" id="WP_255308238.1">
    <property type="nucleotide sequence ID" value="NZ_CP021121.1"/>
</dbReference>
<evidence type="ECO:0000256" key="1">
    <source>
        <dbReference type="ARBA" id="ARBA00006547"/>
    </source>
</evidence>
<evidence type="ECO:0000256" key="2">
    <source>
        <dbReference type="RuleBase" id="RU003452"/>
    </source>
</evidence>
<dbReference type="AlphaFoldDB" id="A0A1W7D1A1"/>
<sequence>MDEEQIGAYLARIGVARPAVADAQALREIQIGHLRTVPFENLAVHLGEEIGLGDDALYERLVVQRRGGFCYQLNGGFASLLRGLGFTVTPLACRTFEDGRWGLPFDHLALRVTGGALTEPWLADVGFGDHALHPLRLADRGDQRDPAGTFRVQEGADGDLELLRDGKPQLLIEQRPRTLVDFEGACWYHRTSPRSYFTRSLVCSRLTERGRVTLSGRTLKVTTDGHREATELPDEAAVLAAYREHFGFEPVTEPRVAPVGSGR</sequence>
<dbReference type="KEGG" id="smao:CAG99_20165"/>
<comment type="similarity">
    <text evidence="1 2">Belongs to the arylamine N-acetyltransferase family.</text>
</comment>
<reference evidence="3 4" key="1">
    <citation type="submission" date="2017-05" db="EMBL/GenBank/DDBJ databases">
        <title>Complete genome sequence of Streptomyces sp. SCSIO 03032 revealed the diverse biosynthetic pathways for its bioactive secondary metabolites.</title>
        <authorList>
            <person name="Ma L."/>
            <person name="Zhu Y."/>
            <person name="Zhang W."/>
            <person name="Zhang G."/>
            <person name="Tian X."/>
            <person name="Zhang S."/>
            <person name="Zhang C."/>
        </authorList>
    </citation>
    <scope>NUCLEOTIDE SEQUENCE [LARGE SCALE GENOMIC DNA]</scope>
    <source>
        <strain evidence="3 4">SCSIO 03032</strain>
    </source>
</reference>
<dbReference type="InterPro" id="IPR038765">
    <property type="entry name" value="Papain-like_cys_pep_sf"/>
</dbReference>
<evidence type="ECO:0000313" key="4">
    <source>
        <dbReference type="Proteomes" id="UP000194218"/>
    </source>
</evidence>
<keyword evidence="4" id="KW-1185">Reference proteome</keyword>
<proteinExistence type="inferred from homology"/>
<organism evidence="3 4">
    <name type="scientific">Streptomyces marincola</name>
    <dbReference type="NCBI Taxonomy" id="2878388"/>
    <lineage>
        <taxon>Bacteria</taxon>
        <taxon>Bacillati</taxon>
        <taxon>Actinomycetota</taxon>
        <taxon>Actinomycetes</taxon>
        <taxon>Kitasatosporales</taxon>
        <taxon>Streptomycetaceae</taxon>
        <taxon>Streptomyces</taxon>
    </lineage>
</organism>
<dbReference type="PANTHER" id="PTHR11786">
    <property type="entry name" value="N-HYDROXYARYLAMINE O-ACETYLTRANSFERASE"/>
    <property type="match status" value="1"/>
</dbReference>
<dbReference type="Gene3D" id="2.40.128.150">
    <property type="entry name" value="Cysteine proteinases"/>
    <property type="match status" value="1"/>
</dbReference>